<name>A0A9N7VV15_PLEPL</name>
<organism evidence="1 2">
    <name type="scientific">Pleuronectes platessa</name>
    <name type="common">European plaice</name>
    <dbReference type="NCBI Taxonomy" id="8262"/>
    <lineage>
        <taxon>Eukaryota</taxon>
        <taxon>Metazoa</taxon>
        <taxon>Chordata</taxon>
        <taxon>Craniata</taxon>
        <taxon>Vertebrata</taxon>
        <taxon>Euteleostomi</taxon>
        <taxon>Actinopterygii</taxon>
        <taxon>Neopterygii</taxon>
        <taxon>Teleostei</taxon>
        <taxon>Neoteleostei</taxon>
        <taxon>Acanthomorphata</taxon>
        <taxon>Carangaria</taxon>
        <taxon>Pleuronectiformes</taxon>
        <taxon>Pleuronectoidei</taxon>
        <taxon>Pleuronectidae</taxon>
        <taxon>Pleuronectes</taxon>
    </lineage>
</organism>
<gene>
    <name evidence="1" type="ORF">PLEPLA_LOCUS44048</name>
</gene>
<proteinExistence type="predicted"/>
<accession>A0A9N7VV15</accession>
<dbReference type="Proteomes" id="UP001153269">
    <property type="component" value="Unassembled WGS sequence"/>
</dbReference>
<dbReference type="AlphaFoldDB" id="A0A9N7VV15"/>
<comment type="caution">
    <text evidence="1">The sequence shown here is derived from an EMBL/GenBank/DDBJ whole genome shotgun (WGS) entry which is preliminary data.</text>
</comment>
<protein>
    <submittedName>
        <fullName evidence="1">Uncharacterized protein</fullName>
    </submittedName>
</protein>
<evidence type="ECO:0000313" key="2">
    <source>
        <dbReference type="Proteomes" id="UP001153269"/>
    </source>
</evidence>
<reference evidence="1" key="1">
    <citation type="submission" date="2020-03" db="EMBL/GenBank/DDBJ databases">
        <authorList>
            <person name="Weist P."/>
        </authorList>
    </citation>
    <scope>NUCLEOTIDE SEQUENCE</scope>
</reference>
<evidence type="ECO:0000313" key="1">
    <source>
        <dbReference type="EMBL" id="CAB1456264.1"/>
    </source>
</evidence>
<sequence>MPSRDVALTCQAVRRHFTHKQSESVEAADRRRNEIIITPSPGSTLTEDASRYMLLQTTAPTQSGAANFVSGTRGVTQQLESDFESQGLRQHTCVHTPSLGSISIKVSELHSRSVDTVYTGGVQPENSHRKRLTGT</sequence>
<keyword evidence="2" id="KW-1185">Reference proteome</keyword>
<dbReference type="EMBL" id="CADEAL010004291">
    <property type="protein sequence ID" value="CAB1456264.1"/>
    <property type="molecule type" value="Genomic_DNA"/>
</dbReference>